<name>A0A645JII4_9ZZZZ</name>
<protein>
    <submittedName>
        <fullName evidence="2">Uncharacterized protein</fullName>
    </submittedName>
</protein>
<proteinExistence type="predicted"/>
<accession>A0A645JII4</accession>
<sequence>MLAFVDALRNERETGDAELKALLDAMDVSHKELIAHLDSTIADKLDKMKFETDTQFENLRSTLNDIAYQQRFNTGGSGTSYSLPSSQAQEVPGDSRDLRVSPDASLNSILN</sequence>
<gene>
    <name evidence="2" type="ORF">SDC9_207154</name>
</gene>
<evidence type="ECO:0000256" key="1">
    <source>
        <dbReference type="SAM" id="MobiDB-lite"/>
    </source>
</evidence>
<feature type="region of interest" description="Disordered" evidence="1">
    <location>
        <begin position="77"/>
        <end position="111"/>
    </location>
</feature>
<organism evidence="2">
    <name type="scientific">bioreactor metagenome</name>
    <dbReference type="NCBI Taxonomy" id="1076179"/>
    <lineage>
        <taxon>unclassified sequences</taxon>
        <taxon>metagenomes</taxon>
        <taxon>ecological metagenomes</taxon>
    </lineage>
</organism>
<reference evidence="2" key="1">
    <citation type="submission" date="2019-08" db="EMBL/GenBank/DDBJ databases">
        <authorList>
            <person name="Kucharzyk K."/>
            <person name="Murdoch R.W."/>
            <person name="Higgins S."/>
            <person name="Loffler F."/>
        </authorList>
    </citation>
    <scope>NUCLEOTIDE SEQUENCE</scope>
</reference>
<dbReference type="EMBL" id="VSSQ01133446">
    <property type="protein sequence ID" value="MPN59433.1"/>
    <property type="molecule type" value="Genomic_DNA"/>
</dbReference>
<dbReference type="AlphaFoldDB" id="A0A645JII4"/>
<feature type="compositionally biased region" description="Polar residues" evidence="1">
    <location>
        <begin position="77"/>
        <end position="89"/>
    </location>
</feature>
<comment type="caution">
    <text evidence="2">The sequence shown here is derived from an EMBL/GenBank/DDBJ whole genome shotgun (WGS) entry which is preliminary data.</text>
</comment>
<evidence type="ECO:0000313" key="2">
    <source>
        <dbReference type="EMBL" id="MPN59433.1"/>
    </source>
</evidence>